<protein>
    <submittedName>
        <fullName evidence="1">Uncharacterized protein</fullName>
    </submittedName>
</protein>
<comment type="caution">
    <text evidence="1">The sequence shown here is derived from an EMBL/GenBank/DDBJ whole genome shotgun (WGS) entry which is preliminary data.</text>
</comment>
<evidence type="ECO:0000313" key="2">
    <source>
        <dbReference type="Proteomes" id="UP001239111"/>
    </source>
</evidence>
<accession>A0ACC2N9W7</accession>
<name>A0ACC2N9W7_9HYME</name>
<proteinExistence type="predicted"/>
<dbReference type="EMBL" id="CM056744">
    <property type="protein sequence ID" value="KAJ8667940.1"/>
    <property type="molecule type" value="Genomic_DNA"/>
</dbReference>
<gene>
    <name evidence="1" type="ORF">QAD02_009603</name>
</gene>
<organism evidence="1 2">
    <name type="scientific">Eretmocerus hayati</name>
    <dbReference type="NCBI Taxonomy" id="131215"/>
    <lineage>
        <taxon>Eukaryota</taxon>
        <taxon>Metazoa</taxon>
        <taxon>Ecdysozoa</taxon>
        <taxon>Arthropoda</taxon>
        <taxon>Hexapoda</taxon>
        <taxon>Insecta</taxon>
        <taxon>Pterygota</taxon>
        <taxon>Neoptera</taxon>
        <taxon>Endopterygota</taxon>
        <taxon>Hymenoptera</taxon>
        <taxon>Apocrita</taxon>
        <taxon>Proctotrupomorpha</taxon>
        <taxon>Chalcidoidea</taxon>
        <taxon>Aphelinidae</taxon>
        <taxon>Aphelininae</taxon>
        <taxon>Eretmocerus</taxon>
    </lineage>
</organism>
<reference evidence="1" key="1">
    <citation type="submission" date="2023-04" db="EMBL/GenBank/DDBJ databases">
        <title>A chromosome-level genome assembly of the parasitoid wasp Eretmocerus hayati.</title>
        <authorList>
            <person name="Zhong Y."/>
            <person name="Liu S."/>
            <person name="Liu Y."/>
        </authorList>
    </citation>
    <scope>NUCLEOTIDE SEQUENCE</scope>
    <source>
        <strain evidence="1">ZJU_SS_LIU_2023</strain>
    </source>
</reference>
<dbReference type="Proteomes" id="UP001239111">
    <property type="component" value="Chromosome 4"/>
</dbReference>
<keyword evidence="2" id="KW-1185">Reference proteome</keyword>
<sequence length="319" mass="36742">MDSSGDESEYDEVKAQRFYKKVRKQGEMFWQNTLPAESRRVYELTYAHFMSWLHDNKSPPISERLLIAYFQELSHVFSLPILWSRWSMISTLLQHGQFSESEARIDNLPNLKQFLKNFHLTFKTKNAVFKCEDIEKFLREADDLIYLEMKVILVFGICGGMTCVDMVELQLSNVSNMVPPTRNHQDDQNLFQYNVTITDAKKFAPRSFVIDSIYSSTVKDYIALRPTNCDNSKFFSSYSNGQCSGQDMEINRSGEVAKSIAVYLGLQNPGDSTGHSFRRTAAALHTNSRANMIAVESFEDWSLKTVAHEYIENSNNNTY</sequence>
<evidence type="ECO:0000313" key="1">
    <source>
        <dbReference type="EMBL" id="KAJ8667940.1"/>
    </source>
</evidence>